<organism evidence="6 7">
    <name type="scientific">Massarina eburnea CBS 473.64</name>
    <dbReference type="NCBI Taxonomy" id="1395130"/>
    <lineage>
        <taxon>Eukaryota</taxon>
        <taxon>Fungi</taxon>
        <taxon>Dikarya</taxon>
        <taxon>Ascomycota</taxon>
        <taxon>Pezizomycotina</taxon>
        <taxon>Dothideomycetes</taxon>
        <taxon>Pleosporomycetidae</taxon>
        <taxon>Pleosporales</taxon>
        <taxon>Massarineae</taxon>
        <taxon>Massarinaceae</taxon>
        <taxon>Massarina</taxon>
    </lineage>
</organism>
<feature type="compositionally biased region" description="Basic residues" evidence="4">
    <location>
        <begin position="137"/>
        <end position="149"/>
    </location>
</feature>
<evidence type="ECO:0000313" key="7">
    <source>
        <dbReference type="Proteomes" id="UP000799753"/>
    </source>
</evidence>
<dbReference type="OrthoDB" id="338850at2759"/>
<feature type="domain" description="Ribosomal eL28/Mak16" evidence="5">
    <location>
        <begin position="8"/>
        <end position="127"/>
    </location>
</feature>
<dbReference type="InterPro" id="IPR029004">
    <property type="entry name" value="Ribosomal_eL28/Mak16"/>
</dbReference>
<dbReference type="Pfam" id="PF01778">
    <property type="entry name" value="Ribosomal_L28e"/>
    <property type="match status" value="1"/>
</dbReference>
<dbReference type="EMBL" id="MU006788">
    <property type="protein sequence ID" value="KAF2638919.1"/>
    <property type="molecule type" value="Genomic_DNA"/>
</dbReference>
<evidence type="ECO:0000256" key="3">
    <source>
        <dbReference type="ARBA" id="ARBA00023274"/>
    </source>
</evidence>
<dbReference type="PANTHER" id="PTHR10544">
    <property type="entry name" value="60S RIBOSOMAL PROTEIN L28"/>
    <property type="match status" value="1"/>
</dbReference>
<dbReference type="GO" id="GO:0005840">
    <property type="term" value="C:ribosome"/>
    <property type="evidence" value="ECO:0007669"/>
    <property type="project" value="UniProtKB-KW"/>
</dbReference>
<dbReference type="GO" id="GO:0003735">
    <property type="term" value="F:structural constituent of ribosome"/>
    <property type="evidence" value="ECO:0007669"/>
    <property type="project" value="InterPro"/>
</dbReference>
<dbReference type="InterPro" id="IPR002672">
    <property type="entry name" value="Ribosomal_eL28"/>
</dbReference>
<gene>
    <name evidence="6" type="ORF">P280DRAFT_499731</name>
</gene>
<evidence type="ECO:0000256" key="4">
    <source>
        <dbReference type="SAM" id="MobiDB-lite"/>
    </source>
</evidence>
<proteinExistence type="inferred from homology"/>
<keyword evidence="2 6" id="KW-0689">Ribosomal protein</keyword>
<dbReference type="Proteomes" id="UP000799753">
    <property type="component" value="Unassembled WGS sequence"/>
</dbReference>
<comment type="similarity">
    <text evidence="1">Belongs to the eukaryotic ribosomal protein eL28 family.</text>
</comment>
<name>A0A6A6RTK2_9PLEO</name>
<protein>
    <submittedName>
        <fullName evidence="6">Ribosomal protein L28e</fullName>
    </submittedName>
</protein>
<evidence type="ECO:0000313" key="6">
    <source>
        <dbReference type="EMBL" id="KAF2638919.1"/>
    </source>
</evidence>
<evidence type="ECO:0000259" key="5">
    <source>
        <dbReference type="Pfam" id="PF01778"/>
    </source>
</evidence>
<dbReference type="GO" id="GO:0006412">
    <property type="term" value="P:translation"/>
    <property type="evidence" value="ECO:0007669"/>
    <property type="project" value="InterPro"/>
</dbReference>
<dbReference type="AlphaFoldDB" id="A0A6A6RTK2"/>
<keyword evidence="7" id="KW-1185">Reference proteome</keyword>
<evidence type="ECO:0000256" key="2">
    <source>
        <dbReference type="ARBA" id="ARBA00022980"/>
    </source>
</evidence>
<dbReference type="GO" id="GO:1990904">
    <property type="term" value="C:ribonucleoprotein complex"/>
    <property type="evidence" value="ECO:0007669"/>
    <property type="project" value="UniProtKB-KW"/>
</dbReference>
<dbReference type="Gene3D" id="3.30.390.110">
    <property type="match status" value="1"/>
</dbReference>
<reference evidence="6" key="1">
    <citation type="journal article" date="2020" name="Stud. Mycol.">
        <title>101 Dothideomycetes genomes: a test case for predicting lifestyles and emergence of pathogens.</title>
        <authorList>
            <person name="Haridas S."/>
            <person name="Albert R."/>
            <person name="Binder M."/>
            <person name="Bloem J."/>
            <person name="Labutti K."/>
            <person name="Salamov A."/>
            <person name="Andreopoulos B."/>
            <person name="Baker S."/>
            <person name="Barry K."/>
            <person name="Bills G."/>
            <person name="Bluhm B."/>
            <person name="Cannon C."/>
            <person name="Castanera R."/>
            <person name="Culley D."/>
            <person name="Daum C."/>
            <person name="Ezra D."/>
            <person name="Gonzalez J."/>
            <person name="Henrissat B."/>
            <person name="Kuo A."/>
            <person name="Liang C."/>
            <person name="Lipzen A."/>
            <person name="Lutzoni F."/>
            <person name="Magnuson J."/>
            <person name="Mondo S."/>
            <person name="Nolan M."/>
            <person name="Ohm R."/>
            <person name="Pangilinan J."/>
            <person name="Park H.-J."/>
            <person name="Ramirez L."/>
            <person name="Alfaro M."/>
            <person name="Sun H."/>
            <person name="Tritt A."/>
            <person name="Yoshinaga Y."/>
            <person name="Zwiers L.-H."/>
            <person name="Turgeon B."/>
            <person name="Goodwin S."/>
            <person name="Spatafora J."/>
            <person name="Crous P."/>
            <person name="Grigoriev I."/>
        </authorList>
    </citation>
    <scope>NUCLEOTIDE SEQUENCE</scope>
    <source>
        <strain evidence="6">CBS 473.64</strain>
    </source>
</reference>
<dbReference type="FunFam" id="3.30.390.110:FF:000002">
    <property type="entry name" value="60S ribosomal protein L28"/>
    <property type="match status" value="1"/>
</dbReference>
<accession>A0A6A6RTK2</accession>
<sequence length="149" mass="16160">MATLSSDLIWEITRGNSSTLVKRAQSGGVSFSRDTFNLRNKYSRKYEGLVADKAISVQPGQDGGIVVLTKKADKANKPASHIQVSSVPAKRSARKTYAGVINQTAGRNYRSDLRTDAVARASSIRKSQKPVKESPPKKARGKKAQKSEA</sequence>
<evidence type="ECO:0000256" key="1">
    <source>
        <dbReference type="ARBA" id="ARBA00007926"/>
    </source>
</evidence>
<feature type="region of interest" description="Disordered" evidence="4">
    <location>
        <begin position="111"/>
        <end position="149"/>
    </location>
</feature>
<keyword evidence="3" id="KW-0687">Ribonucleoprotein</keyword>